<dbReference type="NCBIfam" id="NF003708">
    <property type="entry name" value="PRK05325.1-3"/>
    <property type="match status" value="1"/>
</dbReference>
<dbReference type="Pfam" id="PF04285">
    <property type="entry name" value="DUF444"/>
    <property type="match status" value="1"/>
</dbReference>
<name>A0A4Q2U630_9HYPH</name>
<dbReference type="RefSeq" id="WP_129226033.1">
    <property type="nucleotide sequence ID" value="NZ_QYBB01000009.1"/>
</dbReference>
<accession>A0A4Q2U630</accession>
<dbReference type="Proteomes" id="UP000290759">
    <property type="component" value="Unassembled WGS sequence"/>
</dbReference>
<dbReference type="PANTHER" id="PTHR30510">
    <property type="entry name" value="UPF0229 PROTEIN YEAH"/>
    <property type="match status" value="1"/>
</dbReference>
<dbReference type="OrthoDB" id="9788289at2"/>
<feature type="region of interest" description="Disordered" evidence="2">
    <location>
        <begin position="33"/>
        <end position="109"/>
    </location>
</feature>
<reference evidence="3 4" key="2">
    <citation type="submission" date="2019-02" db="EMBL/GenBank/DDBJ databases">
        <title>'Lichenibacterium ramalinii' gen. nov. sp. nov., 'Lichenibacterium minor' gen. nov. sp. nov.</title>
        <authorList>
            <person name="Pankratov T."/>
        </authorList>
    </citation>
    <scope>NUCLEOTIDE SEQUENCE [LARGE SCALE GENOMIC DNA]</scope>
    <source>
        <strain evidence="3 4">RmlP026</strain>
    </source>
</reference>
<feature type="compositionally biased region" description="Basic and acidic residues" evidence="2">
    <location>
        <begin position="36"/>
        <end position="46"/>
    </location>
</feature>
<gene>
    <name evidence="3" type="ORF">D3273_09975</name>
</gene>
<dbReference type="HAMAP" id="MF_01232">
    <property type="entry name" value="UPF0229"/>
    <property type="match status" value="1"/>
</dbReference>
<reference evidence="3 4" key="1">
    <citation type="submission" date="2018-12" db="EMBL/GenBank/DDBJ databases">
        <authorList>
            <person name="Grouzdev D.S."/>
            <person name="Krutkina M.S."/>
        </authorList>
    </citation>
    <scope>NUCLEOTIDE SEQUENCE [LARGE SCALE GENOMIC DNA]</scope>
    <source>
        <strain evidence="3 4">RmlP026</strain>
    </source>
</reference>
<dbReference type="InterPro" id="IPR006698">
    <property type="entry name" value="UPF0229"/>
</dbReference>
<dbReference type="AlphaFoldDB" id="A0A4Q2U630"/>
<protein>
    <recommendedName>
        <fullName evidence="1">UPF0229 protein D3273_09975</fullName>
    </recommendedName>
</protein>
<comment type="similarity">
    <text evidence="1">Belongs to the UPF0229 family.</text>
</comment>
<sequence>MHIVDRRLNGSGKSLANRQRFLRRAKTLVRQAVRNSSKDRSIKDLDQGGEVSIPVDGVREPRLRRSSKGGVREGLFPGNKRFVEGDTIPRDPSGGGGRGNEGAEDGSGEDDFRFVLSREEYLDLFFDDLELPDLAKKKLATAESQSLSRAGYSTAGSPANMSLTRTMRNSLSRRIALKRPKGEDVRALEAEVEALAESGLDPGRLDALRAELAHLVERTRRVSFVDPIDIRYRRFNPVPKPVAQAVMFCLMDTSASMTEHMKDLAKRFFSLLYIFLKRRYKNVDIVFIRHTHEAREVDEDTFFSSPETGGTVVSSALDEMIRVVEARYPPGDWNIYTAQASDGDNSSGDTERTATTLRDGVLPLCQYFAYLEVGRENETPHMGFVQRQTELWRTYEAVAKSGADFAMCKVRHRAEIYPVFRKLFERKEKGAAGGATARGASA</sequence>
<proteinExistence type="inferred from homology"/>
<organism evidence="3 4">
    <name type="scientific">Lichenibacterium minor</name>
    <dbReference type="NCBI Taxonomy" id="2316528"/>
    <lineage>
        <taxon>Bacteria</taxon>
        <taxon>Pseudomonadati</taxon>
        <taxon>Pseudomonadota</taxon>
        <taxon>Alphaproteobacteria</taxon>
        <taxon>Hyphomicrobiales</taxon>
        <taxon>Lichenihabitantaceae</taxon>
        <taxon>Lichenibacterium</taxon>
    </lineage>
</organism>
<comment type="caution">
    <text evidence="3">The sequence shown here is derived from an EMBL/GenBank/DDBJ whole genome shotgun (WGS) entry which is preliminary data.</text>
</comment>
<evidence type="ECO:0000313" key="3">
    <source>
        <dbReference type="EMBL" id="RYC32053.1"/>
    </source>
</evidence>
<evidence type="ECO:0000256" key="2">
    <source>
        <dbReference type="SAM" id="MobiDB-lite"/>
    </source>
</evidence>
<keyword evidence="4" id="KW-1185">Reference proteome</keyword>
<evidence type="ECO:0000256" key="1">
    <source>
        <dbReference type="HAMAP-Rule" id="MF_01232"/>
    </source>
</evidence>
<evidence type="ECO:0000313" key="4">
    <source>
        <dbReference type="Proteomes" id="UP000290759"/>
    </source>
</evidence>
<dbReference type="PANTHER" id="PTHR30510:SF2">
    <property type="entry name" value="UPF0229 PROTEIN YEAH"/>
    <property type="match status" value="1"/>
</dbReference>
<dbReference type="EMBL" id="QYBB01000009">
    <property type="protein sequence ID" value="RYC32053.1"/>
    <property type="molecule type" value="Genomic_DNA"/>
</dbReference>
<dbReference type="NCBIfam" id="NF003707">
    <property type="entry name" value="PRK05325.1-2"/>
    <property type="match status" value="1"/>
</dbReference>